<gene>
    <name evidence="2" type="ORF">DSM107003_50080</name>
</gene>
<dbReference type="RefSeq" id="WP_127056786.1">
    <property type="nucleotide sequence ID" value="NZ_RSCM01000027.1"/>
</dbReference>
<reference evidence="2 3" key="1">
    <citation type="journal article" date="2019" name="Genome Biol. Evol.">
        <title>Day and night: Metabolic profiles and evolutionary relationships of six axenic non-marine cyanobacteria.</title>
        <authorList>
            <person name="Will S.E."/>
            <person name="Henke P."/>
            <person name="Boedeker C."/>
            <person name="Huang S."/>
            <person name="Brinkmann H."/>
            <person name="Rohde M."/>
            <person name="Jarek M."/>
            <person name="Friedl T."/>
            <person name="Seufert S."/>
            <person name="Schumacher M."/>
            <person name="Overmann J."/>
            <person name="Neumann-Schaal M."/>
            <person name="Petersen J."/>
        </authorList>
    </citation>
    <scope>NUCLEOTIDE SEQUENCE [LARGE SCALE GENOMIC DNA]</scope>
    <source>
        <strain evidence="2 3">SAG 1403-4b</strain>
    </source>
</reference>
<dbReference type="Pfam" id="PF06074">
    <property type="entry name" value="Portal_Mu"/>
    <property type="match status" value="1"/>
</dbReference>
<proteinExistence type="predicted"/>
<evidence type="ECO:0000313" key="2">
    <source>
        <dbReference type="EMBL" id="RUS92525.1"/>
    </source>
</evidence>
<comment type="caution">
    <text evidence="2">The sequence shown here is derived from an EMBL/GenBank/DDBJ whole genome shotgun (WGS) entry which is preliminary data.</text>
</comment>
<keyword evidence="3" id="KW-1185">Reference proteome</keyword>
<evidence type="ECO:0000313" key="3">
    <source>
        <dbReference type="Proteomes" id="UP000276103"/>
    </source>
</evidence>
<feature type="compositionally biased region" description="Polar residues" evidence="1">
    <location>
        <begin position="679"/>
        <end position="698"/>
    </location>
</feature>
<evidence type="ECO:0000256" key="1">
    <source>
        <dbReference type="SAM" id="MobiDB-lite"/>
    </source>
</evidence>
<evidence type="ECO:0008006" key="4">
    <source>
        <dbReference type="Google" id="ProtNLM"/>
    </source>
</evidence>
<organism evidence="2 3">
    <name type="scientific">Trichormus variabilis SAG 1403-4b</name>
    <dbReference type="NCBI Taxonomy" id="447716"/>
    <lineage>
        <taxon>Bacteria</taxon>
        <taxon>Bacillati</taxon>
        <taxon>Cyanobacteriota</taxon>
        <taxon>Cyanophyceae</taxon>
        <taxon>Nostocales</taxon>
        <taxon>Nostocaceae</taxon>
        <taxon>Trichormus</taxon>
    </lineage>
</organism>
<feature type="compositionally biased region" description="Low complexity" evidence="1">
    <location>
        <begin position="655"/>
        <end position="678"/>
    </location>
</feature>
<dbReference type="OrthoDB" id="529608at2"/>
<name>A0A433UFB3_ANAVA</name>
<feature type="region of interest" description="Disordered" evidence="1">
    <location>
        <begin position="632"/>
        <end position="700"/>
    </location>
</feature>
<sequence>MTLPADLKQEIASVERDINYVVYGGTLENPDETLLRRGGGKGLKLYDEIEEDSHAYAVLQKRKLAVIARPWEVKAASDKRLDKKAADLVRAQIETKLDHLTTELLDGTLKGFAVSELMWEDSGSEIFVKEFKARDQRRFTFTPQNELRLLTRQNMVSGEAVPERKFIRHSFGAKDGNPFGRGLGSKLYFPVWFKRQGISFWLVFCEKFGMPTAVGKYGVNASQADQKKLLDALRALAQDAGVIIPEGMEITLLEATRSSTSDLYERLIRYMDEQISETTLGETLTTNIGSVGSKAAADTHDGVRLEVSKADADLLSQTLNNTLCKWTVELNMPGANPPTIWRVFEEQEDLNTRSTRDKTLFDMGFKLKPEAVKEIYGDHYEVVDQGGDGQTSNEDFLKNSGVDAAGQQADAAQQDVNAPGFTELEKVFTLSTEEIAFADWLDGQLNNQNNDADLSQILTYLESLNQLPDVLYKIINSEFIVDNNLSIATYVLIGKRVVELIQSGIRFAEDGRIPIKDPDLLLELKAIIETVYKDGITAIPEVYLDENDNFIGVFEDKINANLTKRLQFKLTESGIEYKLINPGDVTNFSEQEDDVSVDFAARNCKKGISCGASCIAANKVCNQNLAQPQPAAVAKTKTKARALTSTPASPTNTQKTASSTGAKKTKAKASTATPASSTNTQKTAPASTNKLVSTNDAELNTKRQDLVSRFGQKTVADAENNVKRILDDPDTDIYVRVGQSSTLELILGDRFKTSAELGTQTHDIPYLKDQYQTARNRVENKVLGYDENNTKPGDRPIYGYLGGKDMTGASHVDVDKNYGSIAVKLKKDAKDRATFTGSDSFKSGIASEVKNSGSPPPPNAASLVSATRHGYDKDNLPSGYPSFYASKSGDKGQLTAAAKAKNVDDLAAALAPTGNKYVEAQIHGKVTPNDIAEIHFEPRGIGDRPTPAIAKFARDNGVDLYVSGKKLSAKELDNIVTPPKDKRSQKLKDLDDALNKGDFNKVAEISSDIHDQARKQKMAPGEKDAILKQLYAESGYDGKPEVKTKQEMDGLAKAGKVMLNRGILTRGLSGGTQEALKLAEQFRTGDYFVGNGVYGNGTYVGHSGKFSKDGSTFIAQSDAKSQKRAWQDVAKNNYIQADGATLRMALKDDAVVMTAKTMKGEIESLQKKVNSWEKTEKQKILSQVSTNSKKDIDAYKKSLDVKNAKLDNSIQMGRGMRQTTVEYYTIPHKQKGKYGDEIQVVLVKDVFDDYSFTGPDGITHKFGRKAVTALNKARQVYAQEYVGGSGSKKALQDLADKATKMRDVLGINDGPDAISNELDLQSGTSGRFAVIRGIDAVALSNSYEKDTFMNLLNRTKVFVQDTDLDYKTGQKVGAGV</sequence>
<dbReference type="Proteomes" id="UP000276103">
    <property type="component" value="Unassembled WGS sequence"/>
</dbReference>
<feature type="compositionally biased region" description="Polar residues" evidence="1">
    <location>
        <begin position="645"/>
        <end position="654"/>
    </location>
</feature>
<dbReference type="InterPro" id="IPR009279">
    <property type="entry name" value="Portal_Mu"/>
</dbReference>
<accession>A0A433UFB3</accession>
<dbReference type="EMBL" id="RSCM01000027">
    <property type="protein sequence ID" value="RUS92525.1"/>
    <property type="molecule type" value="Genomic_DNA"/>
</dbReference>
<protein>
    <recommendedName>
        <fullName evidence="4">DUF935 family protein</fullName>
    </recommendedName>
</protein>